<organism evidence="7 8">
    <name type="scientific">Actinosynnema pretiosum subsp. pretiosum</name>
    <dbReference type="NCBI Taxonomy" id="103721"/>
    <lineage>
        <taxon>Bacteria</taxon>
        <taxon>Bacillati</taxon>
        <taxon>Actinomycetota</taxon>
        <taxon>Actinomycetes</taxon>
        <taxon>Pseudonocardiales</taxon>
        <taxon>Pseudonocardiaceae</taxon>
        <taxon>Actinosynnema</taxon>
    </lineage>
</organism>
<evidence type="ECO:0000256" key="6">
    <source>
        <dbReference type="ARBA" id="ARBA00023033"/>
    </source>
</evidence>
<dbReference type="InterPro" id="IPR002397">
    <property type="entry name" value="Cyt_P450_B"/>
</dbReference>
<evidence type="ECO:0000256" key="5">
    <source>
        <dbReference type="ARBA" id="ARBA00023004"/>
    </source>
</evidence>
<protein>
    <submittedName>
        <fullName evidence="7">Cytochrome P450</fullName>
    </submittedName>
</protein>
<dbReference type="GO" id="GO:0004497">
    <property type="term" value="F:monooxygenase activity"/>
    <property type="evidence" value="ECO:0007669"/>
    <property type="project" value="UniProtKB-KW"/>
</dbReference>
<keyword evidence="6" id="KW-0503">Monooxygenase</keyword>
<dbReference type="GO" id="GO:0020037">
    <property type="term" value="F:heme binding"/>
    <property type="evidence" value="ECO:0007669"/>
    <property type="project" value="InterPro"/>
</dbReference>
<dbReference type="PRINTS" id="PR00359">
    <property type="entry name" value="BP450"/>
</dbReference>
<dbReference type="PANTHER" id="PTHR46696:SF1">
    <property type="entry name" value="CYTOCHROME P450 YJIB-RELATED"/>
    <property type="match status" value="1"/>
</dbReference>
<evidence type="ECO:0000256" key="3">
    <source>
        <dbReference type="ARBA" id="ARBA00022723"/>
    </source>
</evidence>
<gene>
    <name evidence="7" type="ORF">KCV87_09425</name>
</gene>
<name>A0AA45R784_9PSEU</name>
<keyword evidence="5" id="KW-0408">Iron</keyword>
<dbReference type="Proteomes" id="UP000677152">
    <property type="component" value="Chromosome"/>
</dbReference>
<evidence type="ECO:0000256" key="1">
    <source>
        <dbReference type="ARBA" id="ARBA00010617"/>
    </source>
</evidence>
<sequence>MRTSELSTWSAAVTNPVLDPSDPKTLLDPFTAHSTARERSPIALMPVPGLGDLRVATRHDDARAVLSDPRLRVSANSFIGLPGIPDHCLRYLRTMSELNGPEHQRVRRLAAPAFTARRAARFRPRITELVTALLDALPDDGEADLLADYASPLPSDVICELVGIPEADRERWRAHGSAVVSGNLQGLVAAVPDVIEGAKAAIAHRRAHPGDDLLTWLLEVEDGLTDTELTTLVWHLVLAGQTPANLVVNALEALLTHPDQLALLRERPELAPRAVEELTRWASPQLMATPRFAAEEVEVGGEPVPAGAPVVASLVGANRDPRAHNDPDRLDLTRAEGGHLAYGHGPHFCLGAAFARVETEVAITGLLARYPVVELAETPERVPDGGTWRLASLRVRLSRTA</sequence>
<comment type="similarity">
    <text evidence="1">Belongs to the cytochrome P450 family.</text>
</comment>
<dbReference type="SUPFAM" id="SSF48264">
    <property type="entry name" value="Cytochrome P450"/>
    <property type="match status" value="1"/>
</dbReference>
<dbReference type="EMBL" id="CP073249">
    <property type="protein sequence ID" value="QUF07831.1"/>
    <property type="molecule type" value="Genomic_DNA"/>
</dbReference>
<dbReference type="InterPro" id="IPR036396">
    <property type="entry name" value="Cyt_P450_sf"/>
</dbReference>
<keyword evidence="2" id="KW-0349">Heme</keyword>
<dbReference type="AlphaFoldDB" id="A0AA45R784"/>
<evidence type="ECO:0000313" key="8">
    <source>
        <dbReference type="Proteomes" id="UP000677152"/>
    </source>
</evidence>
<proteinExistence type="inferred from homology"/>
<evidence type="ECO:0000313" key="7">
    <source>
        <dbReference type="EMBL" id="QUF07831.1"/>
    </source>
</evidence>
<dbReference type="PANTHER" id="PTHR46696">
    <property type="entry name" value="P450, PUTATIVE (EUROFUNG)-RELATED"/>
    <property type="match status" value="1"/>
</dbReference>
<reference evidence="7" key="1">
    <citation type="submission" date="2021-04" db="EMBL/GenBank/DDBJ databases">
        <title>Genomic sequence of Actinosynnema pretiosum subsp. pretiosum ATCC 31280 (C-14919).</title>
        <authorList>
            <person name="Bai L."/>
            <person name="Wang X."/>
            <person name="Xiao Y."/>
        </authorList>
    </citation>
    <scope>NUCLEOTIDE SEQUENCE</scope>
    <source>
        <strain evidence="7">ATCC 31280</strain>
    </source>
</reference>
<evidence type="ECO:0000256" key="2">
    <source>
        <dbReference type="ARBA" id="ARBA00022617"/>
    </source>
</evidence>
<evidence type="ECO:0000256" key="4">
    <source>
        <dbReference type="ARBA" id="ARBA00023002"/>
    </source>
</evidence>
<keyword evidence="4" id="KW-0560">Oxidoreductase</keyword>
<dbReference type="Pfam" id="PF00067">
    <property type="entry name" value="p450"/>
    <property type="match status" value="1"/>
</dbReference>
<dbReference type="GO" id="GO:0005506">
    <property type="term" value="F:iron ion binding"/>
    <property type="evidence" value="ECO:0007669"/>
    <property type="project" value="InterPro"/>
</dbReference>
<keyword evidence="3" id="KW-0479">Metal-binding</keyword>
<dbReference type="FunFam" id="1.10.630.10:FF:000018">
    <property type="entry name" value="Cytochrome P450 monooxygenase"/>
    <property type="match status" value="1"/>
</dbReference>
<dbReference type="Gene3D" id="1.10.630.10">
    <property type="entry name" value="Cytochrome P450"/>
    <property type="match status" value="1"/>
</dbReference>
<dbReference type="InterPro" id="IPR001128">
    <property type="entry name" value="Cyt_P450"/>
</dbReference>
<dbReference type="GO" id="GO:0016705">
    <property type="term" value="F:oxidoreductase activity, acting on paired donors, with incorporation or reduction of molecular oxygen"/>
    <property type="evidence" value="ECO:0007669"/>
    <property type="project" value="InterPro"/>
</dbReference>
<accession>A0AA45R784</accession>